<dbReference type="Proteomes" id="UP000007844">
    <property type="component" value="Chromosome"/>
</dbReference>
<dbReference type="Gene3D" id="3.60.90.10">
    <property type="entry name" value="S-adenosylmethionine decarboxylase"/>
    <property type="match status" value="1"/>
</dbReference>
<evidence type="ECO:0000256" key="8">
    <source>
        <dbReference type="ARBA" id="ARBA00023270"/>
    </source>
</evidence>
<dbReference type="InterPro" id="IPR016067">
    <property type="entry name" value="S-AdoMet_deCO2ase_core"/>
</dbReference>
<organism evidence="10 11">
    <name type="scientific">Desulfocurvibacter africanus subsp. africanus str. Walvis Bay</name>
    <dbReference type="NCBI Taxonomy" id="690850"/>
    <lineage>
        <taxon>Bacteria</taxon>
        <taxon>Pseudomonadati</taxon>
        <taxon>Thermodesulfobacteriota</taxon>
        <taxon>Desulfovibrionia</taxon>
        <taxon>Desulfovibrionales</taxon>
        <taxon>Desulfovibrionaceae</taxon>
        <taxon>Desulfocurvibacter</taxon>
    </lineage>
</organism>
<dbReference type="RefSeq" id="WP_014259067.1">
    <property type="nucleotide sequence ID" value="NC_016629.1"/>
</dbReference>
<dbReference type="GO" id="GO:0005829">
    <property type="term" value="C:cytosol"/>
    <property type="evidence" value="ECO:0007669"/>
    <property type="project" value="TreeGrafter"/>
</dbReference>
<comment type="cofactor">
    <cofactor evidence="1">
        <name>pyruvate</name>
        <dbReference type="ChEBI" id="CHEBI:15361"/>
    </cofactor>
</comment>
<evidence type="ECO:0000313" key="11">
    <source>
        <dbReference type="Proteomes" id="UP000007844"/>
    </source>
</evidence>
<keyword evidence="8" id="KW-0704">Schiff base</keyword>
<dbReference type="STRING" id="690850.Desaf_0899"/>
<gene>
    <name evidence="10" type="ORF">Desaf_0899</name>
</gene>
<dbReference type="NCBIfam" id="TIGR03330">
    <property type="entry name" value="SAM_DCase_Bsu"/>
    <property type="match status" value="1"/>
</dbReference>
<evidence type="ECO:0000256" key="3">
    <source>
        <dbReference type="ARBA" id="ARBA00022813"/>
    </source>
</evidence>
<sequence length="136" mass="14532">MMKSASLGNHCILELTGCPVDILSDEQRIREAIAKVSESSLSALLQLSSHKIPNQGVTALGLLAESHISIHTWPTLGYAAVDIFTSGDAARPSKACDLLCKFLRAEGHSMKVLPRGRRIGRAVSPTQVLQAKVAMA</sequence>
<name>F3YUZ7_DESAF</name>
<keyword evidence="2" id="KW-0210">Decarboxylase</keyword>
<dbReference type="PANTHER" id="PTHR33866:SF2">
    <property type="entry name" value="S-ADENOSYLMETHIONINE DECARBOXYLASE PROENZYME"/>
    <property type="match status" value="1"/>
</dbReference>
<keyword evidence="9" id="KW-0670">Pyruvate</keyword>
<protein>
    <submittedName>
        <fullName evidence="10">S-adenosylmethionine decarboxylase proenzyme</fullName>
    </submittedName>
</protein>
<dbReference type="eggNOG" id="COG1586">
    <property type="taxonomic scope" value="Bacteria"/>
</dbReference>
<proteinExistence type="predicted"/>
<dbReference type="GO" id="GO:0008295">
    <property type="term" value="P:spermidine biosynthetic process"/>
    <property type="evidence" value="ECO:0007669"/>
    <property type="project" value="UniProtKB-KW"/>
</dbReference>
<dbReference type="AlphaFoldDB" id="F3YUZ7"/>
<evidence type="ECO:0000256" key="4">
    <source>
        <dbReference type="ARBA" id="ARBA00023066"/>
    </source>
</evidence>
<keyword evidence="11" id="KW-1185">Reference proteome</keyword>
<evidence type="ECO:0000256" key="6">
    <source>
        <dbReference type="ARBA" id="ARBA00023145"/>
    </source>
</evidence>
<dbReference type="InterPro" id="IPR003826">
    <property type="entry name" value="AdoMetDC_fam_prok"/>
</dbReference>
<dbReference type="Pfam" id="PF02675">
    <property type="entry name" value="AdoMet_dc"/>
    <property type="match status" value="1"/>
</dbReference>
<dbReference type="KEGG" id="daf:Desaf_0899"/>
<evidence type="ECO:0000256" key="7">
    <source>
        <dbReference type="ARBA" id="ARBA00023239"/>
    </source>
</evidence>
<keyword evidence="3" id="KW-0068">Autocatalytic cleavage</keyword>
<evidence type="ECO:0000256" key="2">
    <source>
        <dbReference type="ARBA" id="ARBA00022793"/>
    </source>
</evidence>
<evidence type="ECO:0000256" key="5">
    <source>
        <dbReference type="ARBA" id="ARBA00023115"/>
    </source>
</evidence>
<evidence type="ECO:0000256" key="1">
    <source>
        <dbReference type="ARBA" id="ARBA00001928"/>
    </source>
</evidence>
<keyword evidence="6" id="KW-0865">Zymogen</keyword>
<reference evidence="10 11" key="1">
    <citation type="journal article" date="2011" name="J. Bacteriol.">
        <title>Genome sequence of the mercury-methylating and pleomorphic Desulfovibrio africanus Strain Walvis Bay.</title>
        <authorList>
            <person name="Brown S.D."/>
            <person name="Wall J.D."/>
            <person name="Kucken A.M."/>
            <person name="Gilmour C.C."/>
            <person name="Podar M."/>
            <person name="Brandt C.C."/>
            <person name="Teshima H."/>
            <person name="Detter J.C."/>
            <person name="Han C.S."/>
            <person name="Land M.L."/>
            <person name="Lucas S."/>
            <person name="Han J."/>
            <person name="Pennacchio L."/>
            <person name="Nolan M."/>
            <person name="Pitluck S."/>
            <person name="Woyke T."/>
            <person name="Goodwin L."/>
            <person name="Palumbo A.V."/>
            <person name="Elias D.A."/>
        </authorList>
    </citation>
    <scope>NUCLEOTIDE SEQUENCE [LARGE SCALE GENOMIC DNA]</scope>
    <source>
        <strain evidence="10 11">Walvis Bay</strain>
    </source>
</reference>
<keyword evidence="5" id="KW-0620">Polyamine biosynthesis</keyword>
<keyword evidence="7" id="KW-0456">Lyase</keyword>
<keyword evidence="4" id="KW-0745">Spermidine biosynthesis</keyword>
<accession>F3YUZ7</accession>
<dbReference type="SUPFAM" id="SSF56276">
    <property type="entry name" value="S-adenosylmethionine decarboxylase"/>
    <property type="match status" value="1"/>
</dbReference>
<evidence type="ECO:0000256" key="9">
    <source>
        <dbReference type="ARBA" id="ARBA00023317"/>
    </source>
</evidence>
<dbReference type="HOGENOM" id="CLU_125470_2_3_7"/>
<evidence type="ECO:0000313" key="10">
    <source>
        <dbReference type="EMBL" id="EGJ49247.1"/>
    </source>
</evidence>
<dbReference type="PANTHER" id="PTHR33866">
    <property type="entry name" value="S-ADENOSYLMETHIONINE DECARBOXYLASE PROENZYME"/>
    <property type="match status" value="1"/>
</dbReference>
<dbReference type="InterPro" id="IPR017716">
    <property type="entry name" value="S-AdoMet_deCOase_pro-enz"/>
</dbReference>
<dbReference type="GO" id="GO:0004014">
    <property type="term" value="F:adenosylmethionine decarboxylase activity"/>
    <property type="evidence" value="ECO:0007669"/>
    <property type="project" value="InterPro"/>
</dbReference>
<dbReference type="EMBL" id="CP003221">
    <property type="protein sequence ID" value="EGJ49247.1"/>
    <property type="molecule type" value="Genomic_DNA"/>
</dbReference>